<comment type="caution">
    <text evidence="2">The sequence shown here is derived from an EMBL/GenBank/DDBJ whole genome shotgun (WGS) entry which is preliminary data.</text>
</comment>
<dbReference type="AlphaFoldDB" id="A0A1F4Y2B9"/>
<evidence type="ECO:0000313" key="3">
    <source>
        <dbReference type="Proteomes" id="UP000176568"/>
    </source>
</evidence>
<accession>A0A1F4Y2B9</accession>
<evidence type="ECO:0000256" key="1">
    <source>
        <dbReference type="SAM" id="Phobius"/>
    </source>
</evidence>
<sequence length="133" mass="14648">MSELDTRKMTVDELVELVGSTVIGTTSGLGAQKGQAEINHRLIEALNASKKSTDKYSRWLLGLTWVLVVLTIILVLTTVPPLLKEGSSGHIRQQCFAEAEFNPTAIATADDVARHKIIDDYYSDCLNRFGLEN</sequence>
<keyword evidence="1" id="KW-1133">Transmembrane helix</keyword>
<keyword evidence="1" id="KW-0812">Transmembrane</keyword>
<keyword evidence="1" id="KW-0472">Membrane</keyword>
<gene>
    <name evidence="2" type="ORF">A2419_01290</name>
</gene>
<feature type="transmembrane region" description="Helical" evidence="1">
    <location>
        <begin position="59"/>
        <end position="83"/>
    </location>
</feature>
<dbReference type="Proteomes" id="UP000176568">
    <property type="component" value="Unassembled WGS sequence"/>
</dbReference>
<protein>
    <submittedName>
        <fullName evidence="2">Uncharacterized protein</fullName>
    </submittedName>
</protein>
<organism evidence="2 3">
    <name type="scientific">Candidatus Adlerbacteria bacterium RIFOXYC1_FULL_48_26</name>
    <dbReference type="NCBI Taxonomy" id="1797247"/>
    <lineage>
        <taxon>Bacteria</taxon>
        <taxon>Candidatus Adleribacteriota</taxon>
    </lineage>
</organism>
<name>A0A1F4Y2B9_9BACT</name>
<dbReference type="EMBL" id="MEXB01000012">
    <property type="protein sequence ID" value="OGC88092.1"/>
    <property type="molecule type" value="Genomic_DNA"/>
</dbReference>
<proteinExistence type="predicted"/>
<evidence type="ECO:0000313" key="2">
    <source>
        <dbReference type="EMBL" id="OGC88092.1"/>
    </source>
</evidence>
<reference evidence="2 3" key="1">
    <citation type="journal article" date="2016" name="Nat. Commun.">
        <title>Thousands of microbial genomes shed light on interconnected biogeochemical processes in an aquifer system.</title>
        <authorList>
            <person name="Anantharaman K."/>
            <person name="Brown C.T."/>
            <person name="Hug L.A."/>
            <person name="Sharon I."/>
            <person name="Castelle C.J."/>
            <person name="Probst A.J."/>
            <person name="Thomas B.C."/>
            <person name="Singh A."/>
            <person name="Wilkins M.J."/>
            <person name="Karaoz U."/>
            <person name="Brodie E.L."/>
            <person name="Williams K.H."/>
            <person name="Hubbard S.S."/>
            <person name="Banfield J.F."/>
        </authorList>
    </citation>
    <scope>NUCLEOTIDE SEQUENCE [LARGE SCALE GENOMIC DNA]</scope>
</reference>